<dbReference type="PROSITE" id="PS50850">
    <property type="entry name" value="MFS"/>
    <property type="match status" value="1"/>
</dbReference>
<evidence type="ECO:0000256" key="3">
    <source>
        <dbReference type="ARBA" id="ARBA00022989"/>
    </source>
</evidence>
<gene>
    <name evidence="7" type="ORF">GCM10022215_23350</name>
</gene>
<comment type="subcellular location">
    <subcellularLocation>
        <location evidence="1">Cell membrane</location>
        <topology evidence="1">Multi-pass membrane protein</topology>
    </subcellularLocation>
</comment>
<dbReference type="InterPro" id="IPR011701">
    <property type="entry name" value="MFS"/>
</dbReference>
<feature type="transmembrane region" description="Helical" evidence="5">
    <location>
        <begin position="21"/>
        <end position="44"/>
    </location>
</feature>
<evidence type="ECO:0000256" key="2">
    <source>
        <dbReference type="ARBA" id="ARBA00022692"/>
    </source>
</evidence>
<comment type="caution">
    <text evidence="7">The sequence shown here is derived from an EMBL/GenBank/DDBJ whole genome shotgun (WGS) entry which is preliminary data.</text>
</comment>
<keyword evidence="8" id="KW-1185">Reference proteome</keyword>
<reference evidence="8" key="1">
    <citation type="journal article" date="2019" name="Int. J. Syst. Evol. Microbiol.">
        <title>The Global Catalogue of Microorganisms (GCM) 10K type strain sequencing project: providing services to taxonomists for standard genome sequencing and annotation.</title>
        <authorList>
            <consortium name="The Broad Institute Genomics Platform"/>
            <consortium name="The Broad Institute Genome Sequencing Center for Infectious Disease"/>
            <person name="Wu L."/>
            <person name="Ma J."/>
        </authorList>
    </citation>
    <scope>NUCLEOTIDE SEQUENCE [LARGE SCALE GENOMIC DNA]</scope>
    <source>
        <strain evidence="8">JCM 16703</strain>
    </source>
</reference>
<dbReference type="InterPro" id="IPR020846">
    <property type="entry name" value="MFS_dom"/>
</dbReference>
<sequence length="433" mass="42992">MALSPPDALDREAVQRRTVRVLALAQAVGAVGVTIGITTASLLARDLSGSDAQAGLAQTAQVAGAAIAAFALAAVMGARGRRVGLTGGYVVGAGGALLAVVAGAVGSMPLLLLGALLLGATTAANSSSRYAATDLSAPESTGRDLSTVVWATTIGAVAGPNLSGPAGSLADAVGLPELTGPFLLGSVGMLLAAVLLAVLLQPDPLLLARRLAEASEHDVAGVGGPPRSGYREAVRVMARRPVLAWAALGMAAAHASMVAVMVMTPLHMKHGHTDLRLIGLVISLHVLGMYAFAPIVGRLVDTLGEAPVLLAGAVQLAVAMLVSARAPMGGSWQIVVGLLLLGTGWSFATVACSTLVTRHAPLEVRTTVQGSTDLLMGLSAAAAGGMAGVVVDLADFDGLAHLALVPVACVALAGVLAARSARADVAAPGRVSP</sequence>
<feature type="domain" description="Major facilitator superfamily (MFS) profile" evidence="6">
    <location>
        <begin position="18"/>
        <end position="426"/>
    </location>
</feature>
<accession>A0ABP7XJC6</accession>
<feature type="transmembrane region" description="Helical" evidence="5">
    <location>
        <begin position="242"/>
        <end position="263"/>
    </location>
</feature>
<feature type="transmembrane region" description="Helical" evidence="5">
    <location>
        <begin position="56"/>
        <end position="77"/>
    </location>
</feature>
<dbReference type="RefSeq" id="WP_344733566.1">
    <property type="nucleotide sequence ID" value="NZ_BAAAZH010000016.1"/>
</dbReference>
<evidence type="ECO:0000313" key="7">
    <source>
        <dbReference type="EMBL" id="GAA4120140.1"/>
    </source>
</evidence>
<evidence type="ECO:0000313" key="8">
    <source>
        <dbReference type="Proteomes" id="UP001501495"/>
    </source>
</evidence>
<dbReference type="SUPFAM" id="SSF103473">
    <property type="entry name" value="MFS general substrate transporter"/>
    <property type="match status" value="1"/>
</dbReference>
<feature type="transmembrane region" description="Helical" evidence="5">
    <location>
        <begin position="89"/>
        <end position="118"/>
    </location>
</feature>
<evidence type="ECO:0000256" key="1">
    <source>
        <dbReference type="ARBA" id="ARBA00004651"/>
    </source>
</evidence>
<keyword evidence="3 5" id="KW-1133">Transmembrane helix</keyword>
<organism evidence="7 8">
    <name type="scientific">Nocardioides fonticola</name>
    <dbReference type="NCBI Taxonomy" id="450363"/>
    <lineage>
        <taxon>Bacteria</taxon>
        <taxon>Bacillati</taxon>
        <taxon>Actinomycetota</taxon>
        <taxon>Actinomycetes</taxon>
        <taxon>Propionibacteriales</taxon>
        <taxon>Nocardioidaceae</taxon>
        <taxon>Nocardioides</taxon>
    </lineage>
</organism>
<feature type="transmembrane region" description="Helical" evidence="5">
    <location>
        <begin position="332"/>
        <end position="353"/>
    </location>
</feature>
<feature type="transmembrane region" description="Helical" evidence="5">
    <location>
        <begin position="374"/>
        <end position="393"/>
    </location>
</feature>
<dbReference type="Gene3D" id="1.20.1250.20">
    <property type="entry name" value="MFS general substrate transporter like domains"/>
    <property type="match status" value="1"/>
</dbReference>
<dbReference type="EMBL" id="BAAAZH010000016">
    <property type="protein sequence ID" value="GAA4120140.1"/>
    <property type="molecule type" value="Genomic_DNA"/>
</dbReference>
<feature type="transmembrane region" description="Helical" evidence="5">
    <location>
        <begin position="275"/>
        <end position="296"/>
    </location>
</feature>
<evidence type="ECO:0000259" key="6">
    <source>
        <dbReference type="PROSITE" id="PS50850"/>
    </source>
</evidence>
<dbReference type="Pfam" id="PF07690">
    <property type="entry name" value="MFS_1"/>
    <property type="match status" value="1"/>
</dbReference>
<proteinExistence type="predicted"/>
<dbReference type="PANTHER" id="PTHR23534">
    <property type="entry name" value="MFS PERMEASE"/>
    <property type="match status" value="1"/>
</dbReference>
<name>A0ABP7XJC6_9ACTN</name>
<feature type="transmembrane region" description="Helical" evidence="5">
    <location>
        <begin position="308"/>
        <end position="326"/>
    </location>
</feature>
<dbReference type="Proteomes" id="UP001501495">
    <property type="component" value="Unassembled WGS sequence"/>
</dbReference>
<dbReference type="PANTHER" id="PTHR23534:SF1">
    <property type="entry name" value="MAJOR FACILITATOR SUPERFAMILY PROTEIN"/>
    <property type="match status" value="1"/>
</dbReference>
<keyword evidence="2 5" id="KW-0812">Transmembrane</keyword>
<dbReference type="InterPro" id="IPR036259">
    <property type="entry name" value="MFS_trans_sf"/>
</dbReference>
<feature type="transmembrane region" description="Helical" evidence="5">
    <location>
        <begin position="182"/>
        <end position="200"/>
    </location>
</feature>
<keyword evidence="4 5" id="KW-0472">Membrane</keyword>
<evidence type="ECO:0000256" key="4">
    <source>
        <dbReference type="ARBA" id="ARBA00023136"/>
    </source>
</evidence>
<evidence type="ECO:0000256" key="5">
    <source>
        <dbReference type="SAM" id="Phobius"/>
    </source>
</evidence>
<protein>
    <submittedName>
        <fullName evidence="7">MFS transporter</fullName>
    </submittedName>
</protein>
<feature type="transmembrane region" description="Helical" evidence="5">
    <location>
        <begin position="399"/>
        <end position="418"/>
    </location>
</feature>